<proteinExistence type="predicted"/>
<sequence>MGHANSKPTTPLEIPAELTTQGAFPHRLKATYQKSLSKIIALLSDPDDPYGPSYTLSWGSGWKDYGDLTVHSGPTSEFPPLALARTTGKLGSEFHVTLPALLPYRPEQHVEMARYVPSLKHETWWFATRIGQRDGDPGRVERFEWRRSRGTEVKGVEGGSGSGWKLVRMGSDNERSVGSRASKEGSGGEGGTVDGYTSDGKEVVAVWADAGGLTLSRVGAFEFRGSGATGELGLLWSVMAVVTCMSIWHLILQRNLAVM</sequence>
<accession>A0AA40CKW8</accession>
<gene>
    <name evidence="3" type="ORF">B0T16DRAFT_421129</name>
</gene>
<evidence type="ECO:0000256" key="2">
    <source>
        <dbReference type="SAM" id="Phobius"/>
    </source>
</evidence>
<name>A0AA40CKW8_9PEZI</name>
<organism evidence="3 4">
    <name type="scientific">Cercophora newfieldiana</name>
    <dbReference type="NCBI Taxonomy" id="92897"/>
    <lineage>
        <taxon>Eukaryota</taxon>
        <taxon>Fungi</taxon>
        <taxon>Dikarya</taxon>
        <taxon>Ascomycota</taxon>
        <taxon>Pezizomycotina</taxon>
        <taxon>Sordariomycetes</taxon>
        <taxon>Sordariomycetidae</taxon>
        <taxon>Sordariales</taxon>
        <taxon>Lasiosphaeriaceae</taxon>
        <taxon>Cercophora</taxon>
    </lineage>
</organism>
<keyword evidence="2" id="KW-0472">Membrane</keyword>
<evidence type="ECO:0000313" key="4">
    <source>
        <dbReference type="Proteomes" id="UP001174936"/>
    </source>
</evidence>
<keyword evidence="2" id="KW-0812">Transmembrane</keyword>
<feature type="region of interest" description="Disordered" evidence="1">
    <location>
        <begin position="154"/>
        <end position="196"/>
    </location>
</feature>
<reference evidence="3" key="1">
    <citation type="submission" date="2023-06" db="EMBL/GenBank/DDBJ databases">
        <title>Genome-scale phylogeny and comparative genomics of the fungal order Sordariales.</title>
        <authorList>
            <consortium name="Lawrence Berkeley National Laboratory"/>
            <person name="Hensen N."/>
            <person name="Bonometti L."/>
            <person name="Westerberg I."/>
            <person name="Brannstrom I.O."/>
            <person name="Guillou S."/>
            <person name="Cros-Aarteil S."/>
            <person name="Calhoun S."/>
            <person name="Haridas S."/>
            <person name="Kuo A."/>
            <person name="Mondo S."/>
            <person name="Pangilinan J."/>
            <person name="Riley R."/>
            <person name="Labutti K."/>
            <person name="Andreopoulos B."/>
            <person name="Lipzen A."/>
            <person name="Chen C."/>
            <person name="Yanf M."/>
            <person name="Daum C."/>
            <person name="Ng V."/>
            <person name="Clum A."/>
            <person name="Steindorff A."/>
            <person name="Ohm R."/>
            <person name="Martin F."/>
            <person name="Silar P."/>
            <person name="Natvig D."/>
            <person name="Lalanne C."/>
            <person name="Gautier V."/>
            <person name="Ament-Velasquez S.L."/>
            <person name="Kruys A."/>
            <person name="Hutchinson M.I."/>
            <person name="Powell A.J."/>
            <person name="Barry K."/>
            <person name="Miller A.N."/>
            <person name="Grigoriev I.V."/>
            <person name="Debuchy R."/>
            <person name="Gladieux P."/>
            <person name="Thoren M.H."/>
            <person name="Johannesson H."/>
        </authorList>
    </citation>
    <scope>NUCLEOTIDE SEQUENCE</scope>
    <source>
        <strain evidence="3">SMH2532-1</strain>
    </source>
</reference>
<dbReference type="Proteomes" id="UP001174936">
    <property type="component" value="Unassembled WGS sequence"/>
</dbReference>
<protein>
    <submittedName>
        <fullName evidence="3">Uncharacterized protein</fullName>
    </submittedName>
</protein>
<evidence type="ECO:0000313" key="3">
    <source>
        <dbReference type="EMBL" id="KAK0642172.1"/>
    </source>
</evidence>
<feature type="compositionally biased region" description="Basic and acidic residues" evidence="1">
    <location>
        <begin position="171"/>
        <end position="183"/>
    </location>
</feature>
<keyword evidence="4" id="KW-1185">Reference proteome</keyword>
<evidence type="ECO:0000256" key="1">
    <source>
        <dbReference type="SAM" id="MobiDB-lite"/>
    </source>
</evidence>
<dbReference type="EMBL" id="JAULSV010000006">
    <property type="protein sequence ID" value="KAK0642172.1"/>
    <property type="molecule type" value="Genomic_DNA"/>
</dbReference>
<dbReference type="AlphaFoldDB" id="A0AA40CKW8"/>
<comment type="caution">
    <text evidence="3">The sequence shown here is derived from an EMBL/GenBank/DDBJ whole genome shotgun (WGS) entry which is preliminary data.</text>
</comment>
<feature type="transmembrane region" description="Helical" evidence="2">
    <location>
        <begin position="233"/>
        <end position="252"/>
    </location>
</feature>
<keyword evidence="2" id="KW-1133">Transmembrane helix</keyword>